<gene>
    <name evidence="1" type="ORF">BCR38DRAFT_387532</name>
</gene>
<name>A0A1Y2E6F3_9PEZI</name>
<dbReference type="PANTHER" id="PTHR38797:SF4">
    <property type="entry name" value="NUCLEAR PORE COMPLEX PROTEIN NUP85"/>
    <property type="match status" value="1"/>
</dbReference>
<evidence type="ECO:0000313" key="1">
    <source>
        <dbReference type="EMBL" id="ORY67153.1"/>
    </source>
</evidence>
<sequence>MDEKLILKPKAHPGDERVHETTFKILLDDYLQLGSSISAAAAAKSIDELAPKDDGKAEGFLWQLWAEFTAVAEQLPYDHLAQDKLVKLVRELTLLPDTAVQVWNMRLWKDLPVFGAVVREHLNGPQKSSNEAEQTEIWNSWINWNAFAAGRLYTAGLTDLSHPLWMIRDALEEEITDQKGLNKAKIMTAAQIIEHAGPVMSRQLGAVQELSEVEERMWRGGTLFQGKSGLHPDRWMFWIERFRNLAEGESTEEVKRAAERAATLMEMWDQKRKTA</sequence>
<dbReference type="PANTHER" id="PTHR38797">
    <property type="entry name" value="NUCLEAR PORE COMPLEX PROTEIN NUP85-RELATED"/>
    <property type="match status" value="1"/>
</dbReference>
<dbReference type="GeneID" id="63773722"/>
<dbReference type="Pfam" id="PF12311">
    <property type="entry name" value="DUF3632"/>
    <property type="match status" value="1"/>
</dbReference>
<dbReference type="STRING" id="1141098.A0A1Y2E6F3"/>
<comment type="caution">
    <text evidence="1">The sequence shown here is derived from an EMBL/GenBank/DDBJ whole genome shotgun (WGS) entry which is preliminary data.</text>
</comment>
<dbReference type="InterPro" id="IPR053204">
    <property type="entry name" value="Oxopyrrolidines_Biosynth-assoc"/>
</dbReference>
<dbReference type="InParanoid" id="A0A1Y2E6F3"/>
<proteinExistence type="predicted"/>
<protein>
    <submittedName>
        <fullName evidence="1">Uncharacterized protein</fullName>
    </submittedName>
</protein>
<dbReference type="Proteomes" id="UP000193689">
    <property type="component" value="Unassembled WGS sequence"/>
</dbReference>
<dbReference type="EMBL" id="MCFJ01000004">
    <property type="protein sequence ID" value="ORY67153.1"/>
    <property type="molecule type" value="Genomic_DNA"/>
</dbReference>
<accession>A0A1Y2E6F3</accession>
<dbReference type="RefSeq" id="XP_040717777.1">
    <property type="nucleotide sequence ID" value="XM_040857510.1"/>
</dbReference>
<reference evidence="1 2" key="1">
    <citation type="submission" date="2016-07" db="EMBL/GenBank/DDBJ databases">
        <title>Pervasive Adenine N6-methylation of Active Genes in Fungi.</title>
        <authorList>
            <consortium name="DOE Joint Genome Institute"/>
            <person name="Mondo S.J."/>
            <person name="Dannebaum R.O."/>
            <person name="Kuo R.C."/>
            <person name="Labutti K."/>
            <person name="Haridas S."/>
            <person name="Kuo A."/>
            <person name="Salamov A."/>
            <person name="Ahrendt S.R."/>
            <person name="Lipzen A."/>
            <person name="Sullivan W."/>
            <person name="Andreopoulos W.B."/>
            <person name="Clum A."/>
            <person name="Lindquist E."/>
            <person name="Daum C."/>
            <person name="Ramamoorthy G.K."/>
            <person name="Gryganskyi A."/>
            <person name="Culley D."/>
            <person name="Magnuson J.K."/>
            <person name="James T.Y."/>
            <person name="O'Malley M.A."/>
            <person name="Stajich J.E."/>
            <person name="Spatafora J.W."/>
            <person name="Visel A."/>
            <person name="Grigoriev I.V."/>
        </authorList>
    </citation>
    <scope>NUCLEOTIDE SEQUENCE [LARGE SCALE GENOMIC DNA]</scope>
    <source>
        <strain evidence="1 2">CBS 129021</strain>
    </source>
</reference>
<keyword evidence="2" id="KW-1185">Reference proteome</keyword>
<evidence type="ECO:0000313" key="2">
    <source>
        <dbReference type="Proteomes" id="UP000193689"/>
    </source>
</evidence>
<organism evidence="1 2">
    <name type="scientific">Pseudomassariella vexata</name>
    <dbReference type="NCBI Taxonomy" id="1141098"/>
    <lineage>
        <taxon>Eukaryota</taxon>
        <taxon>Fungi</taxon>
        <taxon>Dikarya</taxon>
        <taxon>Ascomycota</taxon>
        <taxon>Pezizomycotina</taxon>
        <taxon>Sordariomycetes</taxon>
        <taxon>Xylariomycetidae</taxon>
        <taxon>Amphisphaeriales</taxon>
        <taxon>Pseudomassariaceae</taxon>
        <taxon>Pseudomassariella</taxon>
    </lineage>
</organism>
<dbReference type="OrthoDB" id="3350591at2759"/>
<dbReference type="InterPro" id="IPR022085">
    <property type="entry name" value="OpdG"/>
</dbReference>
<dbReference type="AlphaFoldDB" id="A0A1Y2E6F3"/>